<sequence>MTAKRLLFAGGLCLLLCGMRDPFQPLPDVCQIAQLNAWQFHGVVQGGQKIGIVSDAAGRWHRVVAGETLPSGWRIISVNPQEIDVATGKECAPSTWRWKRKGTQHAKMDSEHRAL</sequence>
<name>A0ABZ3B5P2_9ENTR</name>
<keyword evidence="2" id="KW-1185">Reference proteome</keyword>
<reference evidence="1 2" key="1">
    <citation type="submission" date="2024-04" db="EMBL/GenBank/DDBJ databases">
        <title>Kosakonia calanthae sp. nov., a halophilic bacterium isolated from leaves of Calanthe tiplacata.</title>
        <authorList>
            <person name="Wu P."/>
        </authorList>
    </citation>
    <scope>NUCLEOTIDE SEQUENCE [LARGE SCALE GENOMIC DNA]</scope>
    <source>
        <strain evidence="1 2">BYX6</strain>
    </source>
</reference>
<evidence type="ECO:0000313" key="2">
    <source>
        <dbReference type="Proteomes" id="UP001466893"/>
    </source>
</evidence>
<gene>
    <name evidence="1" type="ORF">AAEY27_01825</name>
</gene>
<dbReference type="RefSeq" id="WP_342323264.1">
    <property type="nucleotide sequence ID" value="NZ_CP151800.1"/>
</dbReference>
<dbReference type="Pfam" id="PF10748">
    <property type="entry name" value="HofP"/>
    <property type="match status" value="1"/>
</dbReference>
<organism evidence="1 2">
    <name type="scientific">Kosakonia calanthes</name>
    <dbReference type="NCBI Taxonomy" id="3139408"/>
    <lineage>
        <taxon>Bacteria</taxon>
        <taxon>Pseudomonadati</taxon>
        <taxon>Pseudomonadota</taxon>
        <taxon>Gammaproteobacteria</taxon>
        <taxon>Enterobacterales</taxon>
        <taxon>Enterobacteriaceae</taxon>
        <taxon>Kosakonia</taxon>
    </lineage>
</organism>
<dbReference type="Proteomes" id="UP001466893">
    <property type="component" value="Chromosome"/>
</dbReference>
<evidence type="ECO:0000313" key="1">
    <source>
        <dbReference type="EMBL" id="WZV98663.1"/>
    </source>
</evidence>
<dbReference type="InterPro" id="IPR019684">
    <property type="entry name" value="HofP"/>
</dbReference>
<protein>
    <submittedName>
        <fullName evidence="1">HofP DNA utilization family protein</fullName>
    </submittedName>
</protein>
<dbReference type="EMBL" id="CP151800">
    <property type="protein sequence ID" value="WZV98663.1"/>
    <property type="molecule type" value="Genomic_DNA"/>
</dbReference>
<accession>A0ABZ3B5P2</accession>
<proteinExistence type="predicted"/>